<protein>
    <submittedName>
        <fullName evidence="1">Uncharacterized protein</fullName>
    </submittedName>
</protein>
<evidence type="ECO:0000313" key="1">
    <source>
        <dbReference type="EMBL" id="QHT79533.1"/>
    </source>
</evidence>
<sequence>MMMFFDYMRLNKTEGFLTSGDYPVAVDKPLLYENYNMVDKPGASRLGAAQIYVDYPIFPAHSVKINNLRYWNLPTNGECRAPDMCNNLYKTTHQKEFVPSTPPAWNNERRVNFQVSTPNLLF</sequence>
<reference evidence="1" key="1">
    <citation type="journal article" date="2020" name="Nature">
        <title>Giant virus diversity and host interactions through global metagenomics.</title>
        <authorList>
            <person name="Schulz F."/>
            <person name="Roux S."/>
            <person name="Paez-Espino D."/>
            <person name="Jungbluth S."/>
            <person name="Walsh D.A."/>
            <person name="Denef V.J."/>
            <person name="McMahon K.D."/>
            <person name="Konstantinidis K.T."/>
            <person name="Eloe-Fadrosh E.A."/>
            <person name="Kyrpides N.C."/>
            <person name="Woyke T."/>
        </authorList>
    </citation>
    <scope>NUCLEOTIDE SEQUENCE</scope>
    <source>
        <strain evidence="1">GVMAG-M-3300023184-101</strain>
    </source>
</reference>
<dbReference type="EMBL" id="MN739950">
    <property type="protein sequence ID" value="QHT79533.1"/>
    <property type="molecule type" value="Genomic_DNA"/>
</dbReference>
<proteinExistence type="predicted"/>
<organism evidence="1">
    <name type="scientific">viral metagenome</name>
    <dbReference type="NCBI Taxonomy" id="1070528"/>
    <lineage>
        <taxon>unclassified sequences</taxon>
        <taxon>metagenomes</taxon>
        <taxon>organismal metagenomes</taxon>
    </lineage>
</organism>
<name>A0A6C0HHP1_9ZZZZ</name>
<dbReference type="AlphaFoldDB" id="A0A6C0HHP1"/>
<accession>A0A6C0HHP1</accession>